<organism evidence="1 2">
    <name type="scientific">Bauhinia variegata</name>
    <name type="common">Purple orchid tree</name>
    <name type="synonym">Phanera variegata</name>
    <dbReference type="NCBI Taxonomy" id="167791"/>
    <lineage>
        <taxon>Eukaryota</taxon>
        <taxon>Viridiplantae</taxon>
        <taxon>Streptophyta</taxon>
        <taxon>Embryophyta</taxon>
        <taxon>Tracheophyta</taxon>
        <taxon>Spermatophyta</taxon>
        <taxon>Magnoliopsida</taxon>
        <taxon>eudicotyledons</taxon>
        <taxon>Gunneridae</taxon>
        <taxon>Pentapetalae</taxon>
        <taxon>rosids</taxon>
        <taxon>fabids</taxon>
        <taxon>Fabales</taxon>
        <taxon>Fabaceae</taxon>
        <taxon>Cercidoideae</taxon>
        <taxon>Cercideae</taxon>
        <taxon>Bauhiniinae</taxon>
        <taxon>Bauhinia</taxon>
    </lineage>
</organism>
<gene>
    <name evidence="1" type="ORF">L6164_009805</name>
</gene>
<evidence type="ECO:0000313" key="2">
    <source>
        <dbReference type="Proteomes" id="UP000828941"/>
    </source>
</evidence>
<name>A0ACB9PKX9_BAUVA</name>
<dbReference type="EMBL" id="CM039429">
    <property type="protein sequence ID" value="KAI4349177.1"/>
    <property type="molecule type" value="Genomic_DNA"/>
</dbReference>
<reference evidence="1 2" key="1">
    <citation type="journal article" date="2022" name="DNA Res.">
        <title>Chromosomal-level genome assembly of the orchid tree Bauhinia variegata (Leguminosae; Cercidoideae) supports the allotetraploid origin hypothesis of Bauhinia.</title>
        <authorList>
            <person name="Zhong Y."/>
            <person name="Chen Y."/>
            <person name="Zheng D."/>
            <person name="Pang J."/>
            <person name="Liu Y."/>
            <person name="Luo S."/>
            <person name="Meng S."/>
            <person name="Qian L."/>
            <person name="Wei D."/>
            <person name="Dai S."/>
            <person name="Zhou R."/>
        </authorList>
    </citation>
    <scope>NUCLEOTIDE SEQUENCE [LARGE SCALE GENOMIC DNA]</scope>
    <source>
        <strain evidence="1">BV-YZ2020</strain>
    </source>
</reference>
<keyword evidence="2" id="KW-1185">Reference proteome</keyword>
<proteinExistence type="predicted"/>
<protein>
    <submittedName>
        <fullName evidence="1">Uncharacterized protein</fullName>
    </submittedName>
</protein>
<comment type="caution">
    <text evidence="1">The sequence shown here is derived from an EMBL/GenBank/DDBJ whole genome shotgun (WGS) entry which is preliminary data.</text>
</comment>
<sequence>MADDFDFADKVPPSFDHVGDVLKNSEAKGFNPALIVLLLVVGLLVVFLVGNYVLYAYAQKTLPPRKKKPVSKKKLRKEKLKQGISAPGE</sequence>
<dbReference type="Proteomes" id="UP000828941">
    <property type="component" value="Chromosome 4"/>
</dbReference>
<accession>A0ACB9PKX9</accession>
<evidence type="ECO:0000313" key="1">
    <source>
        <dbReference type="EMBL" id="KAI4349177.1"/>
    </source>
</evidence>